<reference evidence="2" key="2">
    <citation type="submission" date="2015-06" db="UniProtKB">
        <authorList>
            <consortium name="EnsemblPlants"/>
        </authorList>
    </citation>
    <scope>IDENTIFICATION</scope>
</reference>
<dbReference type="AlphaFoldDB" id="A0A0E0NIH0"/>
<organism evidence="2 3">
    <name type="scientific">Oryza rufipogon</name>
    <name type="common">Brownbeard rice</name>
    <name type="synonym">Asian wild rice</name>
    <dbReference type="NCBI Taxonomy" id="4529"/>
    <lineage>
        <taxon>Eukaryota</taxon>
        <taxon>Viridiplantae</taxon>
        <taxon>Streptophyta</taxon>
        <taxon>Embryophyta</taxon>
        <taxon>Tracheophyta</taxon>
        <taxon>Spermatophyta</taxon>
        <taxon>Magnoliopsida</taxon>
        <taxon>Liliopsida</taxon>
        <taxon>Poales</taxon>
        <taxon>Poaceae</taxon>
        <taxon>BOP clade</taxon>
        <taxon>Oryzoideae</taxon>
        <taxon>Oryzeae</taxon>
        <taxon>Oryzinae</taxon>
        <taxon>Oryza</taxon>
    </lineage>
</organism>
<protein>
    <submittedName>
        <fullName evidence="2">Uncharacterized protein</fullName>
    </submittedName>
</protein>
<evidence type="ECO:0000313" key="3">
    <source>
        <dbReference type="Proteomes" id="UP000008022"/>
    </source>
</evidence>
<dbReference type="HOGENOM" id="CLU_2076949_0_0_1"/>
<evidence type="ECO:0000313" key="2">
    <source>
        <dbReference type="EnsemblPlants" id="ORUFI02G27380.1"/>
    </source>
</evidence>
<keyword evidence="3" id="KW-1185">Reference proteome</keyword>
<feature type="compositionally biased region" description="Low complexity" evidence="1">
    <location>
        <begin position="59"/>
        <end position="74"/>
    </location>
</feature>
<dbReference type="Proteomes" id="UP000008022">
    <property type="component" value="Unassembled WGS sequence"/>
</dbReference>
<proteinExistence type="predicted"/>
<accession>A0A0E0NIH0</accession>
<name>A0A0E0NIH0_ORYRU</name>
<feature type="region of interest" description="Disordered" evidence="1">
    <location>
        <begin position="1"/>
        <end position="24"/>
    </location>
</feature>
<dbReference type="EnsemblPlants" id="ORUFI02G27380.1">
    <property type="protein sequence ID" value="ORUFI02G27380.1"/>
    <property type="gene ID" value="ORUFI02G27380"/>
</dbReference>
<evidence type="ECO:0000256" key="1">
    <source>
        <dbReference type="SAM" id="MobiDB-lite"/>
    </source>
</evidence>
<feature type="region of interest" description="Disordered" evidence="1">
    <location>
        <begin position="56"/>
        <end position="83"/>
    </location>
</feature>
<feature type="compositionally biased region" description="Basic and acidic residues" evidence="1">
    <location>
        <begin position="1"/>
        <end position="11"/>
    </location>
</feature>
<reference evidence="3" key="1">
    <citation type="submission" date="2013-06" db="EMBL/GenBank/DDBJ databases">
        <authorList>
            <person name="Zhao Q."/>
        </authorList>
    </citation>
    <scope>NUCLEOTIDE SEQUENCE</scope>
    <source>
        <strain evidence="3">cv. W1943</strain>
    </source>
</reference>
<sequence>MESRWCKRNGDLDQPEPSGAVAIYREGGPDWDQIRDGGAIAQSEAFTFLVRSSSATHLPTSGSESSPYSLSPNPAESLVVHEQLPRPRRRNVILSLFRSIKVVSDYGSNGQRQNQEYK</sequence>
<dbReference type="Gramene" id="ORUFI02G27380.1">
    <property type="protein sequence ID" value="ORUFI02G27380.1"/>
    <property type="gene ID" value="ORUFI02G27380"/>
</dbReference>